<proteinExistence type="predicted"/>
<keyword evidence="2" id="KW-1185">Reference proteome</keyword>
<accession>A0A243WEK5</accession>
<reference evidence="1 2" key="1">
    <citation type="submission" date="2017-01" db="EMBL/GenBank/DDBJ databases">
        <title>A new Hymenobacter.</title>
        <authorList>
            <person name="Liang Y."/>
            <person name="Feng F."/>
        </authorList>
    </citation>
    <scope>NUCLEOTIDE SEQUENCE [LARGE SCALE GENOMIC DNA]</scope>
    <source>
        <strain evidence="1">MIMBbqt21</strain>
    </source>
</reference>
<gene>
    <name evidence="1" type="ORF">BXP70_10085</name>
</gene>
<dbReference type="AlphaFoldDB" id="A0A243WEK5"/>
<sequence length="59" mass="6921">MQKSVTKSRLSPDEFCHLIDLHLQKLETCLDTQPQYGSVLEALRQNLEDYKKTKMVVNR</sequence>
<protein>
    <submittedName>
        <fullName evidence="1">Uncharacterized protein</fullName>
    </submittedName>
</protein>
<evidence type="ECO:0000313" key="1">
    <source>
        <dbReference type="EMBL" id="OUJ74082.1"/>
    </source>
</evidence>
<dbReference type="EMBL" id="MTSE01000004">
    <property type="protein sequence ID" value="OUJ74082.1"/>
    <property type="molecule type" value="Genomic_DNA"/>
</dbReference>
<dbReference type="Proteomes" id="UP000194873">
    <property type="component" value="Unassembled WGS sequence"/>
</dbReference>
<evidence type="ECO:0000313" key="2">
    <source>
        <dbReference type="Proteomes" id="UP000194873"/>
    </source>
</evidence>
<comment type="caution">
    <text evidence="1">The sequence shown here is derived from an EMBL/GenBank/DDBJ whole genome shotgun (WGS) entry which is preliminary data.</text>
</comment>
<name>A0A243WEK5_9BACT</name>
<organism evidence="1 2">
    <name type="scientific">Hymenobacter crusticola</name>
    <dbReference type="NCBI Taxonomy" id="1770526"/>
    <lineage>
        <taxon>Bacteria</taxon>
        <taxon>Pseudomonadati</taxon>
        <taxon>Bacteroidota</taxon>
        <taxon>Cytophagia</taxon>
        <taxon>Cytophagales</taxon>
        <taxon>Hymenobacteraceae</taxon>
        <taxon>Hymenobacter</taxon>
    </lineage>
</organism>